<reference evidence="11" key="1">
    <citation type="submission" date="2020-03" db="EMBL/GenBank/DDBJ databases">
        <title>Melopsittacus undulatus (budgerigar) genome, bMelUnd1, maternal haplotype with Z.</title>
        <authorList>
            <person name="Gedman G."/>
            <person name="Mountcastle J."/>
            <person name="Haase B."/>
            <person name="Formenti G."/>
            <person name="Wright T."/>
            <person name="Apodaca J."/>
            <person name="Pelan S."/>
            <person name="Chow W."/>
            <person name="Rhie A."/>
            <person name="Howe K."/>
            <person name="Fedrigo O."/>
            <person name="Jarvis E.D."/>
        </authorList>
    </citation>
    <scope>NUCLEOTIDE SEQUENCE [LARGE SCALE GENOMIC DNA]</scope>
</reference>
<reference evidence="11" key="2">
    <citation type="submission" date="2025-08" db="UniProtKB">
        <authorList>
            <consortium name="Ensembl"/>
        </authorList>
    </citation>
    <scope>IDENTIFICATION</scope>
</reference>
<keyword evidence="4" id="KW-0479">Metal-binding</keyword>
<dbReference type="PANTHER" id="PTHR46077:SF1">
    <property type="entry name" value="TOP1 BINDING ARGININE_SERINE RICH PROTEIN, E3 UBIQUITIN LIGASE"/>
    <property type="match status" value="1"/>
</dbReference>
<dbReference type="Proteomes" id="UP000694405">
    <property type="component" value="Chromosome Z"/>
</dbReference>
<feature type="region of interest" description="Disordered" evidence="9">
    <location>
        <begin position="1"/>
        <end position="30"/>
    </location>
</feature>
<dbReference type="GO" id="GO:0000209">
    <property type="term" value="P:protein polyubiquitination"/>
    <property type="evidence" value="ECO:0007669"/>
    <property type="project" value="TreeGrafter"/>
</dbReference>
<evidence type="ECO:0000256" key="2">
    <source>
        <dbReference type="ARBA" id="ARBA00012483"/>
    </source>
</evidence>
<dbReference type="PANTHER" id="PTHR46077">
    <property type="entry name" value="E3 UBIQUITIN-PROTEIN LIGASE TOPORS"/>
    <property type="match status" value="1"/>
</dbReference>
<evidence type="ECO:0000256" key="7">
    <source>
        <dbReference type="ARBA" id="ARBA00023015"/>
    </source>
</evidence>
<dbReference type="InterPro" id="IPR018957">
    <property type="entry name" value="Znf_C3HC4_RING-type"/>
</dbReference>
<reference evidence="11" key="3">
    <citation type="submission" date="2025-09" db="UniProtKB">
        <authorList>
            <consortium name="Ensembl"/>
        </authorList>
    </citation>
    <scope>IDENTIFICATION</scope>
</reference>
<evidence type="ECO:0000256" key="9">
    <source>
        <dbReference type="SAM" id="MobiDB-lite"/>
    </source>
</evidence>
<dbReference type="GO" id="GO:0006513">
    <property type="term" value="P:protein monoubiquitination"/>
    <property type="evidence" value="ECO:0007669"/>
    <property type="project" value="TreeGrafter"/>
</dbReference>
<dbReference type="SUPFAM" id="SSF57850">
    <property type="entry name" value="RING/U-box"/>
    <property type="match status" value="1"/>
</dbReference>
<evidence type="ECO:0000313" key="12">
    <source>
        <dbReference type="Proteomes" id="UP000694405"/>
    </source>
</evidence>
<keyword evidence="7" id="KW-0805">Transcription regulation</keyword>
<dbReference type="InterPro" id="IPR013083">
    <property type="entry name" value="Znf_RING/FYVE/PHD"/>
</dbReference>
<evidence type="ECO:0000256" key="1">
    <source>
        <dbReference type="ARBA" id="ARBA00000900"/>
    </source>
</evidence>
<keyword evidence="6" id="KW-0862">Zinc</keyword>
<name>A0A8C6JWM6_MELUD</name>
<feature type="compositionally biased region" description="Polar residues" evidence="9">
    <location>
        <begin position="16"/>
        <end position="29"/>
    </location>
</feature>
<evidence type="ECO:0000313" key="11">
    <source>
        <dbReference type="Ensembl" id="ENSMUNP00000018111.2"/>
    </source>
</evidence>
<feature type="domain" description="RING-type" evidence="10">
    <location>
        <begin position="43"/>
        <end position="82"/>
    </location>
</feature>
<evidence type="ECO:0000256" key="4">
    <source>
        <dbReference type="ARBA" id="ARBA00022723"/>
    </source>
</evidence>
<dbReference type="InterPro" id="IPR017907">
    <property type="entry name" value="Znf_RING_CS"/>
</dbReference>
<accession>A0A8V5GJB2</accession>
<dbReference type="SMART" id="SM00184">
    <property type="entry name" value="RING"/>
    <property type="match status" value="1"/>
</dbReference>
<keyword evidence="3" id="KW-0808">Transferase</keyword>
<keyword evidence="5" id="KW-0863">Zinc-finger</keyword>
<evidence type="ECO:0000256" key="8">
    <source>
        <dbReference type="ARBA" id="ARBA00023163"/>
    </source>
</evidence>
<evidence type="ECO:0000256" key="5">
    <source>
        <dbReference type="ARBA" id="ARBA00022771"/>
    </source>
</evidence>
<evidence type="ECO:0000256" key="3">
    <source>
        <dbReference type="ARBA" id="ARBA00022679"/>
    </source>
</evidence>
<dbReference type="GO" id="GO:0008270">
    <property type="term" value="F:zinc ion binding"/>
    <property type="evidence" value="ECO:0007669"/>
    <property type="project" value="UniProtKB-KW"/>
</dbReference>
<keyword evidence="8" id="KW-0804">Transcription</keyword>
<evidence type="ECO:0000256" key="6">
    <source>
        <dbReference type="ARBA" id="ARBA00022833"/>
    </source>
</evidence>
<dbReference type="InterPro" id="IPR001841">
    <property type="entry name" value="Znf_RING"/>
</dbReference>
<dbReference type="EC" id="2.3.2.27" evidence="2"/>
<accession>A0A8C6JWM6</accession>
<comment type="catalytic activity">
    <reaction evidence="1">
        <text>S-ubiquitinyl-[E2 ubiquitin-conjugating enzyme]-L-cysteine + [acceptor protein]-L-lysine = [E2 ubiquitin-conjugating enzyme]-L-cysteine + N(6)-ubiquitinyl-[acceptor protein]-L-lysine.</text>
        <dbReference type="EC" id="2.3.2.27"/>
    </reaction>
</comment>
<dbReference type="PROSITE" id="PS00518">
    <property type="entry name" value="ZF_RING_1"/>
    <property type="match status" value="1"/>
</dbReference>
<dbReference type="Gene3D" id="3.30.40.10">
    <property type="entry name" value="Zinc/RING finger domain, C3HC4 (zinc finger)"/>
    <property type="match status" value="1"/>
</dbReference>
<protein>
    <recommendedName>
        <fullName evidence="2">RING-type E3 ubiquitin transferase</fullName>
        <ecNumber evidence="2">2.3.2.27</ecNumber>
    </recommendedName>
</protein>
<evidence type="ECO:0000259" key="10">
    <source>
        <dbReference type="PROSITE" id="PS50089"/>
    </source>
</evidence>
<sequence>MASLPSTAPGAAAPETGSSSTSPVPSNPLQPVKRIAMEMEDCCPICLGNWEEVSYVMPCHHQFCYQCILQWAETKPECPLCKRGIQVCAINLHKWCPTWGTSMDYRAAVES</sequence>
<keyword evidence="12" id="KW-1185">Reference proteome</keyword>
<dbReference type="Pfam" id="PF00097">
    <property type="entry name" value="zf-C3HC4"/>
    <property type="match status" value="1"/>
</dbReference>
<proteinExistence type="predicted"/>
<dbReference type="Ensembl" id="ENSMUNT00000020809.2">
    <property type="protein sequence ID" value="ENSMUNP00000018111.2"/>
    <property type="gene ID" value="ENSMUNG00000013858.2"/>
</dbReference>
<organism evidence="11 12">
    <name type="scientific">Melopsittacus undulatus</name>
    <name type="common">Budgerigar</name>
    <name type="synonym">Psittacus undulatus</name>
    <dbReference type="NCBI Taxonomy" id="13146"/>
    <lineage>
        <taxon>Eukaryota</taxon>
        <taxon>Metazoa</taxon>
        <taxon>Chordata</taxon>
        <taxon>Craniata</taxon>
        <taxon>Vertebrata</taxon>
        <taxon>Euteleostomi</taxon>
        <taxon>Archelosauria</taxon>
        <taxon>Archosauria</taxon>
        <taxon>Dinosauria</taxon>
        <taxon>Saurischia</taxon>
        <taxon>Theropoda</taxon>
        <taxon>Coelurosauria</taxon>
        <taxon>Aves</taxon>
        <taxon>Neognathae</taxon>
        <taxon>Neoaves</taxon>
        <taxon>Telluraves</taxon>
        <taxon>Australaves</taxon>
        <taxon>Psittaciformes</taxon>
        <taxon>Psittaculidae</taxon>
        <taxon>Melopsittacus</taxon>
    </lineage>
</organism>
<dbReference type="PROSITE" id="PS50089">
    <property type="entry name" value="ZF_RING_2"/>
    <property type="match status" value="1"/>
</dbReference>
<dbReference type="AlphaFoldDB" id="A0A8C6JWM6"/>
<dbReference type="GO" id="GO:0061630">
    <property type="term" value="F:ubiquitin protein ligase activity"/>
    <property type="evidence" value="ECO:0007669"/>
    <property type="project" value="UniProtKB-EC"/>
</dbReference>